<dbReference type="AlphaFoldDB" id="A0A4R6MZA4"/>
<dbReference type="InterPro" id="IPR010131">
    <property type="entry name" value="MdtP/NodT-like"/>
</dbReference>
<evidence type="ECO:0000313" key="3">
    <source>
        <dbReference type="EMBL" id="TDP07666.1"/>
    </source>
</evidence>
<evidence type="ECO:0000313" key="4">
    <source>
        <dbReference type="Proteomes" id="UP000295357"/>
    </source>
</evidence>
<keyword evidence="2" id="KW-1134">Transmembrane beta strand</keyword>
<dbReference type="Gene3D" id="1.20.1600.10">
    <property type="entry name" value="Outer membrane efflux proteins (OEP)"/>
    <property type="match status" value="1"/>
</dbReference>
<gene>
    <name evidence="3" type="ORF">DFR39_107199</name>
</gene>
<dbReference type="Gene3D" id="2.20.200.10">
    <property type="entry name" value="Outer membrane efflux proteins (OEP)"/>
    <property type="match status" value="1"/>
</dbReference>
<protein>
    <submittedName>
        <fullName evidence="3">NodT family efflux transporter outer membrane factor (OMF) lipoprotein</fullName>
    </submittedName>
</protein>
<evidence type="ECO:0000256" key="2">
    <source>
        <dbReference type="RuleBase" id="RU362097"/>
    </source>
</evidence>
<keyword evidence="2" id="KW-0472">Membrane</keyword>
<dbReference type="PROSITE" id="PS51257">
    <property type="entry name" value="PROKAR_LIPOPROTEIN"/>
    <property type="match status" value="1"/>
</dbReference>
<comment type="caution">
    <text evidence="3">The sequence shown here is derived from an EMBL/GenBank/DDBJ whole genome shotgun (WGS) entry which is preliminary data.</text>
</comment>
<keyword evidence="2" id="KW-0812">Transmembrane</keyword>
<reference evidence="3 4" key="1">
    <citation type="submission" date="2019-03" db="EMBL/GenBank/DDBJ databases">
        <title>Genomic Encyclopedia of Type Strains, Phase IV (KMG-IV): sequencing the most valuable type-strain genomes for metagenomic binning, comparative biology and taxonomic classification.</title>
        <authorList>
            <person name="Goeker M."/>
        </authorList>
    </citation>
    <scope>NUCLEOTIDE SEQUENCE [LARGE SCALE GENOMIC DNA]</scope>
    <source>
        <strain evidence="3 4">DSM 25082</strain>
    </source>
</reference>
<organism evidence="3 4">
    <name type="scientific">Roseateles asaccharophilus</name>
    <dbReference type="NCBI Taxonomy" id="582607"/>
    <lineage>
        <taxon>Bacteria</taxon>
        <taxon>Pseudomonadati</taxon>
        <taxon>Pseudomonadota</taxon>
        <taxon>Betaproteobacteria</taxon>
        <taxon>Burkholderiales</taxon>
        <taxon>Sphaerotilaceae</taxon>
        <taxon>Roseateles</taxon>
    </lineage>
</organism>
<dbReference type="GO" id="GO:0015562">
    <property type="term" value="F:efflux transmembrane transporter activity"/>
    <property type="evidence" value="ECO:0007669"/>
    <property type="project" value="InterPro"/>
</dbReference>
<feature type="signal peptide" evidence="2">
    <location>
        <begin position="1"/>
        <end position="25"/>
    </location>
</feature>
<dbReference type="PANTHER" id="PTHR30203:SF32">
    <property type="entry name" value="CATION EFFLUX SYSTEM PROTEIN CUSC"/>
    <property type="match status" value="1"/>
</dbReference>
<keyword evidence="2" id="KW-0564">Palmitate</keyword>
<keyword evidence="4" id="KW-1185">Reference proteome</keyword>
<keyword evidence="2" id="KW-0732">Signal</keyword>
<dbReference type="GO" id="GO:0005886">
    <property type="term" value="C:plasma membrane"/>
    <property type="evidence" value="ECO:0007669"/>
    <property type="project" value="UniProtKB-SubCell"/>
</dbReference>
<dbReference type="Proteomes" id="UP000295357">
    <property type="component" value="Unassembled WGS sequence"/>
</dbReference>
<dbReference type="SUPFAM" id="SSF56954">
    <property type="entry name" value="Outer membrane efflux proteins (OEP)"/>
    <property type="match status" value="1"/>
</dbReference>
<comment type="subcellular location">
    <subcellularLocation>
        <location evidence="2">Cell membrane</location>
        <topology evidence="2">Lipid-anchor</topology>
    </subcellularLocation>
</comment>
<name>A0A4R6MZA4_9BURK</name>
<evidence type="ECO:0000256" key="1">
    <source>
        <dbReference type="ARBA" id="ARBA00007613"/>
    </source>
</evidence>
<feature type="chain" id="PRO_5021041746" evidence="2">
    <location>
        <begin position="26"/>
        <end position="467"/>
    </location>
</feature>
<dbReference type="PANTHER" id="PTHR30203">
    <property type="entry name" value="OUTER MEMBRANE CATION EFFLUX PROTEIN"/>
    <property type="match status" value="1"/>
</dbReference>
<keyword evidence="2 3" id="KW-0449">Lipoprotein</keyword>
<dbReference type="InterPro" id="IPR003423">
    <property type="entry name" value="OMP_efflux"/>
</dbReference>
<dbReference type="EMBL" id="SNXE01000007">
    <property type="protein sequence ID" value="TDP07666.1"/>
    <property type="molecule type" value="Genomic_DNA"/>
</dbReference>
<accession>A0A4R6MZA4</accession>
<dbReference type="Pfam" id="PF02321">
    <property type="entry name" value="OEP"/>
    <property type="match status" value="2"/>
</dbReference>
<proteinExistence type="inferred from homology"/>
<comment type="similarity">
    <text evidence="1 2">Belongs to the outer membrane factor (OMF) (TC 1.B.17) family.</text>
</comment>
<sequence length="467" mass="49561">MKVPTTPARSSLPGLLLTLLLSACALGPAPRPELPQPAAWQAPLPHGGSSEQLGQWWSRFDDPLLEALIRQAEGANPGLQQALARIAQARAAAGAAQGGALPQLGLGGSLNRSRAAVPSSEGPRSLGTVGLDASWELDLFSRQRLQSQAASERAAASNLAWHQAKISLAAEVAQNYLGLRSCERLLDIVQRDAESLRLIAGYAQDKARVGLESPAAAALLQASAAEAAGRVLAQRADCDLQIKALVTLTVLDEPALRERLTDGRARLPQSARFAVPALPAALLAQRPDLAASEREVLAAWAERGAADAERYPQLRLTGSFSRGALRVGGLRDSGEGWSLGPTLSLPLFDGGTRRANLDAAQARYEEALALHKERLLGAVREVEEALVRLDAAEAREGHAQDSARGYEASLQATQARWQRGLSSAAELEDARRLALNAQASLVQVQRERQSAWIALYKASGGGGWQQP</sequence>
<dbReference type="RefSeq" id="WP_162849545.1">
    <property type="nucleotide sequence ID" value="NZ_JAUFPJ010000008.1"/>
</dbReference>
<dbReference type="NCBIfam" id="TIGR01845">
    <property type="entry name" value="outer_NodT"/>
    <property type="match status" value="1"/>
</dbReference>